<dbReference type="KEGG" id="bgh:BDBG_00806"/>
<accession>A0A179UA51</accession>
<gene>
    <name evidence="2" type="ORF">BDBG_00806</name>
</gene>
<dbReference type="RefSeq" id="XP_031576042.1">
    <property type="nucleotide sequence ID" value="XM_031720053.1"/>
</dbReference>
<protein>
    <submittedName>
        <fullName evidence="2">Uncharacterized protein</fullName>
    </submittedName>
</protein>
<feature type="region of interest" description="Disordered" evidence="1">
    <location>
        <begin position="56"/>
        <end position="93"/>
    </location>
</feature>
<proteinExistence type="predicted"/>
<evidence type="ECO:0000256" key="1">
    <source>
        <dbReference type="SAM" id="MobiDB-lite"/>
    </source>
</evidence>
<dbReference type="GeneID" id="8510686"/>
<evidence type="ECO:0000313" key="3">
    <source>
        <dbReference type="Proteomes" id="UP000002038"/>
    </source>
</evidence>
<sequence length="93" mass="10421">MNQHGLCGYRRESCTWGIKRTAQHGEDGESSFAKDPEEAIQEKTTTKPNIWVLIDHPDESERKPSNSTAASLRKCTMTASALMSPSDDRRLAR</sequence>
<dbReference type="VEuPathDB" id="FungiDB:BDBG_00806"/>
<keyword evidence="3" id="KW-1185">Reference proteome</keyword>
<evidence type="ECO:0000313" key="2">
    <source>
        <dbReference type="EMBL" id="OAT04198.1"/>
    </source>
</evidence>
<dbReference type="OrthoDB" id="10469199at2759"/>
<reference evidence="3" key="1">
    <citation type="journal article" date="2015" name="PLoS Genet.">
        <title>The dynamic genome and transcriptome of the human fungal pathogen Blastomyces and close relative Emmonsia.</title>
        <authorList>
            <person name="Munoz J.F."/>
            <person name="Gauthier G.M."/>
            <person name="Desjardins C.A."/>
            <person name="Gallo J.E."/>
            <person name="Holder J."/>
            <person name="Sullivan T.D."/>
            <person name="Marty A.J."/>
            <person name="Carmen J.C."/>
            <person name="Chen Z."/>
            <person name="Ding L."/>
            <person name="Gujja S."/>
            <person name="Magrini V."/>
            <person name="Misas E."/>
            <person name="Mitreva M."/>
            <person name="Priest M."/>
            <person name="Saif S."/>
            <person name="Whiston E.A."/>
            <person name="Young S."/>
            <person name="Zeng Q."/>
            <person name="Goldman W.E."/>
            <person name="Mardis E.R."/>
            <person name="Taylor J.W."/>
            <person name="McEwen J.G."/>
            <person name="Clay O.K."/>
            <person name="Klein B.S."/>
            <person name="Cuomo C.A."/>
        </authorList>
    </citation>
    <scope>NUCLEOTIDE SEQUENCE [LARGE SCALE GENOMIC DNA]</scope>
    <source>
        <strain evidence="3">SLH14081</strain>
    </source>
</reference>
<organism evidence="2 3">
    <name type="scientific">Blastomyces gilchristii (strain SLH14081)</name>
    <name type="common">Blastomyces dermatitidis</name>
    <dbReference type="NCBI Taxonomy" id="559298"/>
    <lineage>
        <taxon>Eukaryota</taxon>
        <taxon>Fungi</taxon>
        <taxon>Dikarya</taxon>
        <taxon>Ascomycota</taxon>
        <taxon>Pezizomycotina</taxon>
        <taxon>Eurotiomycetes</taxon>
        <taxon>Eurotiomycetidae</taxon>
        <taxon>Onygenales</taxon>
        <taxon>Ajellomycetaceae</taxon>
        <taxon>Blastomyces</taxon>
    </lineage>
</organism>
<dbReference type="AlphaFoldDB" id="A0A179UA51"/>
<name>A0A179UA51_BLAGS</name>
<dbReference type="EMBL" id="GG657448">
    <property type="protein sequence ID" value="OAT04198.1"/>
    <property type="molecule type" value="Genomic_DNA"/>
</dbReference>
<dbReference type="Proteomes" id="UP000002038">
    <property type="component" value="Unassembled WGS sequence"/>
</dbReference>